<feature type="domain" description="Ig-like SoxY" evidence="1">
    <location>
        <begin position="35"/>
        <end position="136"/>
    </location>
</feature>
<evidence type="ECO:0000313" key="3">
    <source>
        <dbReference type="Proteomes" id="UP001431784"/>
    </source>
</evidence>
<dbReference type="InterPro" id="IPR038162">
    <property type="entry name" value="SoxY_sf"/>
</dbReference>
<dbReference type="EMBL" id="JAQZSM010000004">
    <property type="protein sequence ID" value="MDD7970747.1"/>
    <property type="molecule type" value="Genomic_DNA"/>
</dbReference>
<evidence type="ECO:0000313" key="2">
    <source>
        <dbReference type="EMBL" id="MDD7970747.1"/>
    </source>
</evidence>
<dbReference type="Gene3D" id="2.60.40.2470">
    <property type="entry name" value="SoxY domain"/>
    <property type="match status" value="1"/>
</dbReference>
<protein>
    <submittedName>
        <fullName evidence="2">Thiosulfate oxidation carrier protein SoxY</fullName>
    </submittedName>
</protein>
<dbReference type="RefSeq" id="WP_274351429.1">
    <property type="nucleotide sequence ID" value="NZ_JAQZSM010000004.1"/>
</dbReference>
<comment type="caution">
    <text evidence="2">The sequence shown here is derived from an EMBL/GenBank/DDBJ whole genome shotgun (WGS) entry which is preliminary data.</text>
</comment>
<sequence>MQFSRRRTLAMGLGGFAVTLIPIPVSADMQALITDFTGGADLAEGPLQITAPDIAENGSAVPVSVTCPGAKSIRILAPANPNPEVCTVHFGPLAARGMASTRIRMAETMDIIALAEMPDGSFVQAAVNVQVVVGGCTG</sequence>
<dbReference type="InterPro" id="IPR032711">
    <property type="entry name" value="SoxY"/>
</dbReference>
<gene>
    <name evidence="2" type="ORF">PUT78_06525</name>
</gene>
<dbReference type="PIRSF" id="PIRSF010312">
    <property type="entry name" value="Sulphur_oxidation_SoxY"/>
    <property type="match status" value="1"/>
</dbReference>
<dbReference type="Pfam" id="PF13501">
    <property type="entry name" value="SoxY"/>
    <property type="match status" value="1"/>
</dbReference>
<dbReference type="Proteomes" id="UP001431784">
    <property type="component" value="Unassembled WGS sequence"/>
</dbReference>
<accession>A0ABT5T6L9</accession>
<reference evidence="2" key="1">
    <citation type="submission" date="2023-02" db="EMBL/GenBank/DDBJ databases">
        <title>Description of Roseinatronobacter alkalisoli sp. nov., an alkaliphilic bacerium isolated from soda soil.</title>
        <authorList>
            <person name="Wei W."/>
        </authorList>
    </citation>
    <scope>NUCLEOTIDE SEQUENCE</scope>
    <source>
        <strain evidence="2">HJB301</strain>
    </source>
</reference>
<evidence type="ECO:0000259" key="1">
    <source>
        <dbReference type="Pfam" id="PF13501"/>
    </source>
</evidence>
<dbReference type="InterPro" id="IPR016568">
    <property type="entry name" value="Sulphur_oxidation_SoxY"/>
</dbReference>
<name>A0ABT5T6L9_9RHOB</name>
<organism evidence="2 3">
    <name type="scientific">Roseinatronobacter alkalisoli</name>
    <dbReference type="NCBI Taxonomy" id="3028235"/>
    <lineage>
        <taxon>Bacteria</taxon>
        <taxon>Pseudomonadati</taxon>
        <taxon>Pseudomonadota</taxon>
        <taxon>Alphaproteobacteria</taxon>
        <taxon>Rhodobacterales</taxon>
        <taxon>Paracoccaceae</taxon>
        <taxon>Roseinatronobacter</taxon>
    </lineage>
</organism>
<keyword evidence="3" id="KW-1185">Reference proteome</keyword>
<proteinExistence type="predicted"/>